<evidence type="ECO:0000256" key="4">
    <source>
        <dbReference type="SAM" id="Phobius"/>
    </source>
</evidence>
<keyword evidence="4" id="KW-0812">Transmembrane</keyword>
<dbReference type="SUPFAM" id="SSF51905">
    <property type="entry name" value="FAD/NAD(P)-binding domain"/>
    <property type="match status" value="1"/>
</dbReference>
<name>A0ABQ2J1L8_9ACTN</name>
<evidence type="ECO:0000256" key="1">
    <source>
        <dbReference type="ARBA" id="ARBA00001974"/>
    </source>
</evidence>
<keyword evidence="7" id="KW-1185">Reference proteome</keyword>
<dbReference type="Gene3D" id="3.30.9.10">
    <property type="entry name" value="D-Amino Acid Oxidase, subunit A, domain 2"/>
    <property type="match status" value="1"/>
</dbReference>
<dbReference type="InterPro" id="IPR036188">
    <property type="entry name" value="FAD/NAD-bd_sf"/>
</dbReference>
<dbReference type="Pfam" id="PF01494">
    <property type="entry name" value="FAD_binding_3"/>
    <property type="match status" value="1"/>
</dbReference>
<dbReference type="PANTHER" id="PTHR43004:SF19">
    <property type="entry name" value="BINDING MONOOXYGENASE, PUTATIVE (JCVI)-RELATED"/>
    <property type="match status" value="1"/>
</dbReference>
<dbReference type="Proteomes" id="UP000600080">
    <property type="component" value="Unassembled WGS sequence"/>
</dbReference>
<dbReference type="Gene3D" id="3.40.30.120">
    <property type="match status" value="1"/>
</dbReference>
<protein>
    <submittedName>
        <fullName evidence="6">FAD-dependent oxidoreductase</fullName>
    </submittedName>
</protein>
<dbReference type="Pfam" id="PF21274">
    <property type="entry name" value="Rng_hyd_C"/>
    <property type="match status" value="1"/>
</dbReference>
<dbReference type="InterPro" id="IPR002938">
    <property type="entry name" value="FAD-bd"/>
</dbReference>
<keyword evidence="3" id="KW-0274">FAD</keyword>
<dbReference type="PRINTS" id="PR00420">
    <property type="entry name" value="RNGMNOXGNASE"/>
</dbReference>
<dbReference type="Gene3D" id="3.50.50.60">
    <property type="entry name" value="FAD/NAD(P)-binding domain"/>
    <property type="match status" value="1"/>
</dbReference>
<accession>A0ABQ2J1L8</accession>
<organism evidence="6 7">
    <name type="scientific">Streptomyces kronopolitis</name>
    <dbReference type="NCBI Taxonomy" id="1612435"/>
    <lineage>
        <taxon>Bacteria</taxon>
        <taxon>Bacillati</taxon>
        <taxon>Actinomycetota</taxon>
        <taxon>Actinomycetes</taxon>
        <taxon>Kitasatosporales</taxon>
        <taxon>Streptomycetaceae</taxon>
        <taxon>Streptomyces</taxon>
    </lineage>
</organism>
<gene>
    <name evidence="6" type="ORF">GCM10012285_10510</name>
</gene>
<dbReference type="RefSeq" id="WP_189096359.1">
    <property type="nucleotide sequence ID" value="NZ_BMND01000003.1"/>
</dbReference>
<comment type="cofactor">
    <cofactor evidence="1">
        <name>FAD</name>
        <dbReference type="ChEBI" id="CHEBI:57692"/>
    </cofactor>
</comment>
<feature type="transmembrane region" description="Helical" evidence="4">
    <location>
        <begin position="6"/>
        <end position="26"/>
    </location>
</feature>
<proteinExistence type="predicted"/>
<evidence type="ECO:0000256" key="3">
    <source>
        <dbReference type="ARBA" id="ARBA00022827"/>
    </source>
</evidence>
<evidence type="ECO:0000259" key="5">
    <source>
        <dbReference type="Pfam" id="PF01494"/>
    </source>
</evidence>
<dbReference type="GeneID" id="301546933"/>
<dbReference type="InterPro" id="IPR050641">
    <property type="entry name" value="RIFMO-like"/>
</dbReference>
<keyword evidence="4" id="KW-0472">Membrane</keyword>
<dbReference type="PANTHER" id="PTHR43004">
    <property type="entry name" value="TRK SYSTEM POTASSIUM UPTAKE PROTEIN"/>
    <property type="match status" value="1"/>
</dbReference>
<evidence type="ECO:0000256" key="2">
    <source>
        <dbReference type="ARBA" id="ARBA00022630"/>
    </source>
</evidence>
<evidence type="ECO:0000313" key="7">
    <source>
        <dbReference type="Proteomes" id="UP000600080"/>
    </source>
</evidence>
<feature type="domain" description="FAD-binding" evidence="5">
    <location>
        <begin position="6"/>
        <end position="362"/>
    </location>
</feature>
<keyword evidence="4" id="KW-1133">Transmembrane helix</keyword>
<sequence length="541" mass="58305">MEDVSVSVLIVGGGLVGLSAAVFLTWQGEQPLLIERHPGTSLHPRARGVNVRAMELFRQVGLEDRIRATESAVALADNSGIVRMESLAGLQAPGFNREYLGEDARDVSPTGWTLCEQDDLEPVLRARAEEDGADLRFGHELVGHIQDAEGVTATVRHRPTGEEYAVRARYLVVADGAGSPIREQLGIARQGRGLLARYLNIHFRADLTEVLGERRFVMAYVLNDEVTAGLLPINNTDRWLLHVPLDPKADSDQDGWDEARCEAAVRAAAGVPDLPVKILGAQPWQAAGLVAETFRVGRLFLVGDSAHVMPPTGAFGSATGIQDAHNLAWKLAMVLRGEASEALLDSYEAEREPVARTTVRQTVLRSLDRPGHGEQIPEGAILPDHVVALGYRYPVRDVAPEDVLTRDDGSAAPGTRAPHLWLERDGVRISSLDLYDGCGMALVAGPEAGDWREAASGVPVPITVHRIGADQLTDPLQRWSRTHGVPRDGAVLVRPDGFVLDRFTGEADPRTALTEALSTLLGSQPGTDAVTAATNDVRSHG</sequence>
<reference evidence="7" key="1">
    <citation type="journal article" date="2019" name="Int. J. Syst. Evol. Microbiol.">
        <title>The Global Catalogue of Microorganisms (GCM) 10K type strain sequencing project: providing services to taxonomists for standard genome sequencing and annotation.</title>
        <authorList>
            <consortium name="The Broad Institute Genomics Platform"/>
            <consortium name="The Broad Institute Genome Sequencing Center for Infectious Disease"/>
            <person name="Wu L."/>
            <person name="Ma J."/>
        </authorList>
    </citation>
    <scope>NUCLEOTIDE SEQUENCE [LARGE SCALE GENOMIC DNA]</scope>
    <source>
        <strain evidence="7">CGMCC 4.7323</strain>
    </source>
</reference>
<comment type="caution">
    <text evidence="6">The sequence shown here is derived from an EMBL/GenBank/DDBJ whole genome shotgun (WGS) entry which is preliminary data.</text>
</comment>
<evidence type="ECO:0000313" key="6">
    <source>
        <dbReference type="EMBL" id="GGN36579.1"/>
    </source>
</evidence>
<keyword evidence="2" id="KW-0285">Flavoprotein</keyword>
<dbReference type="EMBL" id="BMND01000003">
    <property type="protein sequence ID" value="GGN36579.1"/>
    <property type="molecule type" value="Genomic_DNA"/>
</dbReference>